<evidence type="ECO:0000313" key="3">
    <source>
        <dbReference type="EMBL" id="RQP25942.1"/>
    </source>
</evidence>
<evidence type="ECO:0000313" key="4">
    <source>
        <dbReference type="Proteomes" id="UP000267464"/>
    </source>
</evidence>
<dbReference type="Pfam" id="PF12836">
    <property type="entry name" value="HHH_3"/>
    <property type="match status" value="1"/>
</dbReference>
<evidence type="ECO:0000256" key="2">
    <source>
        <dbReference type="SAM" id="SignalP"/>
    </source>
</evidence>
<gene>
    <name evidence="3" type="ORF">DZC73_02500</name>
</gene>
<reference evidence="3 4" key="2">
    <citation type="submission" date="2018-12" db="EMBL/GenBank/DDBJ databases">
        <title>Rhizobacter gummiphilus sp. nov., a rubber-degrading bacterium isolated from the soil of a botanical garden in Japan.</title>
        <authorList>
            <person name="Shunsuke S.S."/>
        </authorList>
    </citation>
    <scope>NUCLEOTIDE SEQUENCE [LARGE SCALE GENOMIC DNA]</scope>
    <source>
        <strain evidence="3 4">S-16</strain>
    </source>
</reference>
<comment type="caution">
    <text evidence="3">The sequence shown here is derived from an EMBL/GenBank/DDBJ whole genome shotgun (WGS) entry which is preliminary data.</text>
</comment>
<name>A0A3N7J539_9BURK</name>
<feature type="region of interest" description="Disordered" evidence="1">
    <location>
        <begin position="81"/>
        <end position="125"/>
    </location>
</feature>
<dbReference type="Gene3D" id="1.10.150.320">
    <property type="entry name" value="Photosystem II 12 kDa extrinsic protein"/>
    <property type="match status" value="1"/>
</dbReference>
<dbReference type="AlphaFoldDB" id="A0A3N7J539"/>
<feature type="compositionally biased region" description="Low complexity" evidence="1">
    <location>
        <begin position="93"/>
        <end position="110"/>
    </location>
</feature>
<feature type="signal peptide" evidence="2">
    <location>
        <begin position="1"/>
        <end position="19"/>
    </location>
</feature>
<organism evidence="3 4">
    <name type="scientific">Piscinibacter terrae</name>
    <dbReference type="NCBI Taxonomy" id="2496871"/>
    <lineage>
        <taxon>Bacteria</taxon>
        <taxon>Pseudomonadati</taxon>
        <taxon>Pseudomonadota</taxon>
        <taxon>Betaproteobacteria</taxon>
        <taxon>Burkholderiales</taxon>
        <taxon>Sphaerotilaceae</taxon>
        <taxon>Piscinibacter</taxon>
    </lineage>
</organism>
<reference evidence="3 4" key="1">
    <citation type="submission" date="2018-08" db="EMBL/GenBank/DDBJ databases">
        <authorList>
            <person name="Khan S.A."/>
            <person name="Jeon C.O."/>
            <person name="Chun B.H."/>
            <person name="Jeong S.E."/>
        </authorList>
    </citation>
    <scope>NUCLEOTIDE SEQUENCE [LARGE SCALE GENOMIC DNA]</scope>
    <source>
        <strain evidence="3 4">S-16</strain>
    </source>
</reference>
<feature type="chain" id="PRO_5018163946" evidence="2">
    <location>
        <begin position="20"/>
        <end position="125"/>
    </location>
</feature>
<proteinExistence type="predicted"/>
<dbReference type="RefSeq" id="WP_124538610.1">
    <property type="nucleotide sequence ID" value="NZ_QUSW01000001.1"/>
</dbReference>
<dbReference type="EMBL" id="QUSW01000001">
    <property type="protein sequence ID" value="RQP25942.1"/>
    <property type="molecule type" value="Genomic_DNA"/>
</dbReference>
<dbReference type="Proteomes" id="UP000267464">
    <property type="component" value="Unassembled WGS sequence"/>
</dbReference>
<keyword evidence="4" id="KW-1185">Reference proteome</keyword>
<protein>
    <submittedName>
        <fullName evidence="3">DUF655 domain-containing protein</fullName>
    </submittedName>
</protein>
<dbReference type="SUPFAM" id="SSF160975">
    <property type="entry name" value="AF1531-like"/>
    <property type="match status" value="1"/>
</dbReference>
<keyword evidence="2" id="KW-0732">Signal</keyword>
<dbReference type="OrthoDB" id="8687931at2"/>
<sequence>MFKKIIAITLAFFAAAAFASVDINKANLAELEGVKGVGTVTAGKIMEERKKGSFKDWADVQQRMHGIKDARATKLSNNGLTVNGEAYKSTGDAPKASGKGSKKAAFQAADKASDAKASKKKAVAQ</sequence>
<evidence type="ECO:0000256" key="1">
    <source>
        <dbReference type="SAM" id="MobiDB-lite"/>
    </source>
</evidence>
<accession>A0A3N7J539</accession>